<keyword evidence="1" id="KW-0663">Pyridoxal phosphate</keyword>
<gene>
    <name evidence="2" type="ORF">AN963_02765</name>
</gene>
<dbReference type="Gene3D" id="3.90.1150.10">
    <property type="entry name" value="Aspartate Aminotransferase, domain 1"/>
    <property type="match status" value="1"/>
</dbReference>
<dbReference type="PIRSF" id="PIRSF000390">
    <property type="entry name" value="PLP_StrS"/>
    <property type="match status" value="1"/>
</dbReference>
<dbReference type="NCBIfam" id="TIGR03588">
    <property type="entry name" value="PseC"/>
    <property type="match status" value="1"/>
</dbReference>
<evidence type="ECO:0000313" key="2">
    <source>
        <dbReference type="EMBL" id="KQL48738.1"/>
    </source>
</evidence>
<organism evidence="2 3">
    <name type="scientific">Brevibacillus choshinensis</name>
    <dbReference type="NCBI Taxonomy" id="54911"/>
    <lineage>
        <taxon>Bacteria</taxon>
        <taxon>Bacillati</taxon>
        <taxon>Bacillota</taxon>
        <taxon>Bacilli</taxon>
        <taxon>Bacillales</taxon>
        <taxon>Paenibacillaceae</taxon>
        <taxon>Brevibacillus</taxon>
    </lineage>
</organism>
<comment type="similarity">
    <text evidence="1">Belongs to the DegT/DnrJ/EryC1 family.</text>
</comment>
<evidence type="ECO:0000313" key="3">
    <source>
        <dbReference type="Proteomes" id="UP000051063"/>
    </source>
</evidence>
<evidence type="ECO:0000256" key="1">
    <source>
        <dbReference type="RuleBase" id="RU004508"/>
    </source>
</evidence>
<dbReference type="SUPFAM" id="SSF53383">
    <property type="entry name" value="PLP-dependent transferases"/>
    <property type="match status" value="1"/>
</dbReference>
<dbReference type="EMBL" id="LJJB01000007">
    <property type="protein sequence ID" value="KQL48738.1"/>
    <property type="molecule type" value="Genomic_DNA"/>
</dbReference>
<dbReference type="InterPro" id="IPR020026">
    <property type="entry name" value="PseC"/>
</dbReference>
<dbReference type="PANTHER" id="PTHR30244">
    <property type="entry name" value="TRANSAMINASE"/>
    <property type="match status" value="1"/>
</dbReference>
<proteinExistence type="inferred from homology"/>
<name>A0ABR5NB36_BRECH</name>
<dbReference type="PANTHER" id="PTHR30244:SF34">
    <property type="entry name" value="DTDP-4-AMINO-4,6-DIDEOXYGALACTOSE TRANSAMINASE"/>
    <property type="match status" value="1"/>
</dbReference>
<dbReference type="InterPro" id="IPR000653">
    <property type="entry name" value="DegT/StrS_aminotransferase"/>
</dbReference>
<dbReference type="Pfam" id="PF01041">
    <property type="entry name" value="DegT_DnrJ_EryC1"/>
    <property type="match status" value="1"/>
</dbReference>
<dbReference type="InterPro" id="IPR015424">
    <property type="entry name" value="PyrdxlP-dep_Trfase"/>
</dbReference>
<dbReference type="RefSeq" id="WP_055743030.1">
    <property type="nucleotide sequence ID" value="NZ_LJJB01000007.1"/>
</dbReference>
<dbReference type="CDD" id="cd00616">
    <property type="entry name" value="AHBA_syn"/>
    <property type="match status" value="1"/>
</dbReference>
<accession>A0ABR5NB36</accession>
<sequence>MIVDTSDKGTLAIFGGKPVRETYLPYGKQSIDDEDVQMVISTLRSPFLTQGPRIKAFEDEVARFTGSKYAVSFCNGTAALHGAAFAAGITMGDEVITTPMTFAASANCVLYCGGTVVFADVDSNTLNIDINEIKQKRTDRTKAIIPVDYTGQPADLDEIMDFARDHGLVVIEDSAHSLGAMYKGKKVGSIADMTMFSFHPVKHITTGEGGIITTDSDEFFERLILFRTHGITRDLNLLEKTTEGPWYYEMLELGFNYRITDIQAALGLSQLSKIDSFLERRKAIAKRYNEAFEGLEGIIIPYQKDDRISSWHLYVLRLNLHHLRAGRREIFEALHQENIGVNVHYIPVHLHPYYQRLGYRKGIAPVAEAEYGTILTIPLFPTMSDQDASDVIIAVKKVLNHYRAAR</sequence>
<keyword evidence="3" id="KW-1185">Reference proteome</keyword>
<dbReference type="InterPro" id="IPR015421">
    <property type="entry name" value="PyrdxlP-dep_Trfase_major"/>
</dbReference>
<dbReference type="Proteomes" id="UP000051063">
    <property type="component" value="Unassembled WGS sequence"/>
</dbReference>
<dbReference type="Gene3D" id="3.40.640.10">
    <property type="entry name" value="Type I PLP-dependent aspartate aminotransferase-like (Major domain)"/>
    <property type="match status" value="1"/>
</dbReference>
<comment type="caution">
    <text evidence="2">The sequence shown here is derived from an EMBL/GenBank/DDBJ whole genome shotgun (WGS) entry which is preliminary data.</text>
</comment>
<dbReference type="InterPro" id="IPR015422">
    <property type="entry name" value="PyrdxlP-dep_Trfase_small"/>
</dbReference>
<protein>
    <submittedName>
        <fullName evidence="2">UDP-4-amino-4, 6-dideoxy-N-acetyl-beta-L-altrosamine transaminase</fullName>
    </submittedName>
</protein>
<reference evidence="2 3" key="1">
    <citation type="submission" date="2015-09" db="EMBL/GenBank/DDBJ databases">
        <title>Genome sequencing project for genomic taxonomy and phylogenomics of Bacillus-like bacteria.</title>
        <authorList>
            <person name="Liu B."/>
            <person name="Wang J."/>
            <person name="Zhu Y."/>
            <person name="Liu G."/>
            <person name="Chen Q."/>
            <person name="Chen Z."/>
            <person name="Lan J."/>
            <person name="Che J."/>
            <person name="Ge C."/>
            <person name="Shi H."/>
            <person name="Pan Z."/>
            <person name="Liu X."/>
        </authorList>
    </citation>
    <scope>NUCLEOTIDE SEQUENCE [LARGE SCALE GENOMIC DNA]</scope>
    <source>
        <strain evidence="2 3">DSM 8552</strain>
    </source>
</reference>